<sequence>MRPEAELVALLIDDTAGPADRVAAMRELAGLGNSAGYCGVVAAAEFGTRLPSHRDDTFPSLAAAVATSRPFALRNGTEARRLDAVRAMVRRADELYFGPGLVEAMDEHTLPHVADDLAETIARGVETVDATGLGEQLADLFAVLGRVDPRSALLLEKYFKD</sequence>
<gene>
    <name evidence="1" type="ORF">FKR81_16845</name>
</gene>
<name>A0A563EUC0_9PSEU</name>
<dbReference type="RefSeq" id="WP_146352975.1">
    <property type="nucleotide sequence ID" value="NZ_VOBR01000009.1"/>
</dbReference>
<evidence type="ECO:0000313" key="1">
    <source>
        <dbReference type="EMBL" id="TWP51276.1"/>
    </source>
</evidence>
<dbReference type="AlphaFoldDB" id="A0A563EUC0"/>
<accession>A0A563EUC0</accession>
<protein>
    <submittedName>
        <fullName evidence="1">Uncharacterized protein</fullName>
    </submittedName>
</protein>
<dbReference type="Proteomes" id="UP000316639">
    <property type="component" value="Unassembled WGS sequence"/>
</dbReference>
<comment type="caution">
    <text evidence="1">The sequence shown here is derived from an EMBL/GenBank/DDBJ whole genome shotgun (WGS) entry which is preliminary data.</text>
</comment>
<organism evidence="1 2">
    <name type="scientific">Lentzea tibetensis</name>
    <dbReference type="NCBI Taxonomy" id="2591470"/>
    <lineage>
        <taxon>Bacteria</taxon>
        <taxon>Bacillati</taxon>
        <taxon>Actinomycetota</taxon>
        <taxon>Actinomycetes</taxon>
        <taxon>Pseudonocardiales</taxon>
        <taxon>Pseudonocardiaceae</taxon>
        <taxon>Lentzea</taxon>
    </lineage>
</organism>
<proteinExistence type="predicted"/>
<dbReference type="EMBL" id="VOBR01000009">
    <property type="protein sequence ID" value="TWP51276.1"/>
    <property type="molecule type" value="Genomic_DNA"/>
</dbReference>
<evidence type="ECO:0000313" key="2">
    <source>
        <dbReference type="Proteomes" id="UP000316639"/>
    </source>
</evidence>
<reference evidence="1 2" key="1">
    <citation type="submission" date="2019-07" db="EMBL/GenBank/DDBJ databases">
        <title>Lentzea xizangensis sp. nov., isolated from Qinghai-Tibetan Plateau Soils.</title>
        <authorList>
            <person name="Huang J."/>
        </authorList>
    </citation>
    <scope>NUCLEOTIDE SEQUENCE [LARGE SCALE GENOMIC DNA]</scope>
    <source>
        <strain evidence="1 2">FXJ1.1311</strain>
    </source>
</reference>
<keyword evidence="2" id="KW-1185">Reference proteome</keyword>